<accession>A0ACB9CP53</accession>
<evidence type="ECO:0000313" key="1">
    <source>
        <dbReference type="EMBL" id="KAI3736074.1"/>
    </source>
</evidence>
<proteinExistence type="predicted"/>
<dbReference type="Proteomes" id="UP001055879">
    <property type="component" value="Linkage Group LG04"/>
</dbReference>
<evidence type="ECO:0000313" key="2">
    <source>
        <dbReference type="Proteomes" id="UP001055879"/>
    </source>
</evidence>
<dbReference type="EMBL" id="CM042050">
    <property type="protein sequence ID" value="KAI3736074.1"/>
    <property type="molecule type" value="Genomic_DNA"/>
</dbReference>
<reference evidence="1 2" key="2">
    <citation type="journal article" date="2022" name="Mol. Ecol. Resour.">
        <title>The genomes of chicory, endive, great burdock and yacon provide insights into Asteraceae paleo-polyploidization history and plant inulin production.</title>
        <authorList>
            <person name="Fan W."/>
            <person name="Wang S."/>
            <person name="Wang H."/>
            <person name="Wang A."/>
            <person name="Jiang F."/>
            <person name="Liu H."/>
            <person name="Zhao H."/>
            <person name="Xu D."/>
            <person name="Zhang Y."/>
        </authorList>
    </citation>
    <scope>NUCLEOTIDE SEQUENCE [LARGE SCALE GENOMIC DNA]</scope>
    <source>
        <strain evidence="2">cv. Niubang</strain>
    </source>
</reference>
<name>A0ACB9CP53_ARCLA</name>
<comment type="caution">
    <text evidence="1">The sequence shown here is derived from an EMBL/GenBank/DDBJ whole genome shotgun (WGS) entry which is preliminary data.</text>
</comment>
<keyword evidence="2" id="KW-1185">Reference proteome</keyword>
<gene>
    <name evidence="1" type="ORF">L6452_15606</name>
</gene>
<protein>
    <submittedName>
        <fullName evidence="1">Uncharacterized protein</fullName>
    </submittedName>
</protein>
<organism evidence="1 2">
    <name type="scientific">Arctium lappa</name>
    <name type="common">Greater burdock</name>
    <name type="synonym">Lappa major</name>
    <dbReference type="NCBI Taxonomy" id="4217"/>
    <lineage>
        <taxon>Eukaryota</taxon>
        <taxon>Viridiplantae</taxon>
        <taxon>Streptophyta</taxon>
        <taxon>Embryophyta</taxon>
        <taxon>Tracheophyta</taxon>
        <taxon>Spermatophyta</taxon>
        <taxon>Magnoliopsida</taxon>
        <taxon>eudicotyledons</taxon>
        <taxon>Gunneridae</taxon>
        <taxon>Pentapetalae</taxon>
        <taxon>asterids</taxon>
        <taxon>campanulids</taxon>
        <taxon>Asterales</taxon>
        <taxon>Asteraceae</taxon>
        <taxon>Carduoideae</taxon>
        <taxon>Cardueae</taxon>
        <taxon>Arctiinae</taxon>
        <taxon>Arctium</taxon>
    </lineage>
</organism>
<sequence length="1007" mass="110887">MPPPPPPAPPSSPPLLFIICLLLSSTTTTFSLNQEGLDLLQAKSTLTDPTGILSDWNPDHHNPCNWTGITCTTHSTTTTTVTSINLPSASLSGHFPTILCRLPSLSTISFHDNSLNSTIPTTISACRNLTHLDLSANYFTGHLPSTLTDITSLVSVNIQDNELSGEIPRSFGNFWRLETLVLTNNLFNGSFPVILSNVTTLKELRLAYNDFISGPIPTEFGNLSNIEHLWLSSCGFVGTIPDSFTKLQKLANLELSYNSLSGSFPNVVFQLKNLYQLELFNNSLSGELPKRGWSNLTALRLFDASVNSFTGTIPVELCRLPLESLGLSDNNLEGLIPASLARSPNLYDLRLFDNSLIGPLPSDLGKNSYLQTLDVSFNQLFGELPTSLCEKGELFDLVLIGNSFSGEIPAILGECKSLGRVRLSKNKFSGEVPAGIWGLPHVYLLDLAENLFSGNISSMISGGFNLSSIMIAGNSFSGEIPDEIGSLSNLVEFVASDNKLSGVIPATLFKLNNLGTLDLSENDISGQIPVEIQSLKQLNELNLANNKLSGEIPDEIGNLPVLNYLDLSSNSFFGEIPAGMENLMLNTLNLSNNRLSGKIPSAYSKQVYRDSFLGNPSLCGEFAHRCPEYDRAKSNHNLWLLRFIFIFAAIVFIVGVVWFVFKYRNIKKTKESVSISKWRSFHKLGFSEFEIIHRLNENNVIGSGASGKVYKAILSNGEAVAVKKLWERLIKKDENEMILYSDGSQKDEFESEVETLGKIRHKNIVRLWCCCKSGNSKFLVYEYMPNGSLGDLLHSSKGRLLEWPMRFKILLDAAEGLSYLHHDCVPPIVHRDVKSNNILLDEEYGARIADFGVAKFIKPTNKGAESMSVIAGSRGYIAPEYAYTLRVNEKSDIYSFGVVILELVTGRKPVDLAFGERDLATWVLATVNQKGHDHVLDPELEYESNDQICRVLDIGLLCISPLPINRPSMRTVVNLLQEAATDGKPKPTVNDGKASPYYDSSDQASLV</sequence>
<reference evidence="2" key="1">
    <citation type="journal article" date="2022" name="Mol. Ecol. Resour.">
        <title>The genomes of chicory, endive, great burdock and yacon provide insights into Asteraceae palaeo-polyploidization history and plant inulin production.</title>
        <authorList>
            <person name="Fan W."/>
            <person name="Wang S."/>
            <person name="Wang H."/>
            <person name="Wang A."/>
            <person name="Jiang F."/>
            <person name="Liu H."/>
            <person name="Zhao H."/>
            <person name="Xu D."/>
            <person name="Zhang Y."/>
        </authorList>
    </citation>
    <scope>NUCLEOTIDE SEQUENCE [LARGE SCALE GENOMIC DNA]</scope>
    <source>
        <strain evidence="2">cv. Niubang</strain>
    </source>
</reference>